<name>A0A815XI27_9BILA</name>
<sequence>DVPINETRPISPTGHNTQSTPPITSHSINRCFEDNLKL</sequence>
<dbReference type="AlphaFoldDB" id="A0A815XI27"/>
<dbReference type="Proteomes" id="UP000663889">
    <property type="component" value="Unassembled WGS sequence"/>
</dbReference>
<organism evidence="2 3">
    <name type="scientific">Rotaria sordida</name>
    <dbReference type="NCBI Taxonomy" id="392033"/>
    <lineage>
        <taxon>Eukaryota</taxon>
        <taxon>Metazoa</taxon>
        <taxon>Spiralia</taxon>
        <taxon>Gnathifera</taxon>
        <taxon>Rotifera</taxon>
        <taxon>Eurotatoria</taxon>
        <taxon>Bdelloidea</taxon>
        <taxon>Philodinida</taxon>
        <taxon>Philodinidae</taxon>
        <taxon>Rotaria</taxon>
    </lineage>
</organism>
<proteinExistence type="predicted"/>
<evidence type="ECO:0000256" key="1">
    <source>
        <dbReference type="SAM" id="MobiDB-lite"/>
    </source>
</evidence>
<feature type="compositionally biased region" description="Polar residues" evidence="1">
    <location>
        <begin position="8"/>
        <end position="28"/>
    </location>
</feature>
<evidence type="ECO:0000313" key="2">
    <source>
        <dbReference type="EMBL" id="CAF1558082.1"/>
    </source>
</evidence>
<comment type="caution">
    <text evidence="2">The sequence shown here is derived from an EMBL/GenBank/DDBJ whole genome shotgun (WGS) entry which is preliminary data.</text>
</comment>
<accession>A0A815XI27</accession>
<reference evidence="2" key="1">
    <citation type="submission" date="2021-02" db="EMBL/GenBank/DDBJ databases">
        <authorList>
            <person name="Nowell W R."/>
        </authorList>
    </citation>
    <scope>NUCLEOTIDE SEQUENCE</scope>
</reference>
<gene>
    <name evidence="2" type="ORF">SEV965_LOCUS39023</name>
</gene>
<evidence type="ECO:0000313" key="3">
    <source>
        <dbReference type="Proteomes" id="UP000663889"/>
    </source>
</evidence>
<dbReference type="EMBL" id="CAJNOU010011628">
    <property type="protein sequence ID" value="CAF1558082.1"/>
    <property type="molecule type" value="Genomic_DNA"/>
</dbReference>
<feature type="region of interest" description="Disordered" evidence="1">
    <location>
        <begin position="1"/>
        <end position="38"/>
    </location>
</feature>
<protein>
    <submittedName>
        <fullName evidence="2">Uncharacterized protein</fullName>
    </submittedName>
</protein>
<feature type="non-terminal residue" evidence="2">
    <location>
        <position position="1"/>
    </location>
</feature>